<feature type="region of interest" description="Disordered" evidence="1">
    <location>
        <begin position="363"/>
        <end position="384"/>
    </location>
</feature>
<evidence type="ECO:0000256" key="2">
    <source>
        <dbReference type="SAM" id="Phobius"/>
    </source>
</evidence>
<feature type="transmembrane region" description="Helical" evidence="2">
    <location>
        <begin position="273"/>
        <end position="293"/>
    </location>
</feature>
<gene>
    <name evidence="3" type="ORF">GCM10007877_29660</name>
</gene>
<evidence type="ECO:0000313" key="3">
    <source>
        <dbReference type="EMBL" id="GLS27247.1"/>
    </source>
</evidence>
<feature type="compositionally biased region" description="Polar residues" evidence="1">
    <location>
        <begin position="18"/>
        <end position="33"/>
    </location>
</feature>
<proteinExistence type="predicted"/>
<name>A0AA37WQH3_9GAMM</name>
<dbReference type="AlphaFoldDB" id="A0AA37WQH3"/>
<keyword evidence="2" id="KW-1133">Transmembrane helix</keyword>
<keyword evidence="4" id="KW-1185">Reference proteome</keyword>
<comment type="caution">
    <text evidence="3">The sequence shown here is derived from an EMBL/GenBank/DDBJ whole genome shotgun (WGS) entry which is preliminary data.</text>
</comment>
<feature type="compositionally biased region" description="Low complexity" evidence="1">
    <location>
        <begin position="1"/>
        <end position="17"/>
    </location>
</feature>
<feature type="compositionally biased region" description="Polar residues" evidence="1">
    <location>
        <begin position="374"/>
        <end position="384"/>
    </location>
</feature>
<sequence length="384" mass="41993">MDANSSTTHHSTARATTLKATPSTLTQSTPSAKNHSKANVLHTLNINHTMSLRQQLLFECDAMANYLLNNGMDTNIDAIEQLDIIKTIVRTDDDEFPNLSALSSENVNTLAKIHHTLSRSVAPASPRALVLLRYERERRPLLYFLGPVPLVRYLSMTALFFLIALISTGLSPMVSYTGMQEGFLSAFGVNLLMNQLFLLTCAGVGASFANLFQAAKYVSQKTYDPQFDASYWSRIILGLISGLIMVELLPQSLWSDTLSNTEGTSAVSSVKDFGKPALAMLGGFSAGLVYRILARIVEAIESVFASPSDVRESERATNSARLAEASTQLKSDLASNLLELQSALDKSSSPEEQRELLKTHLQKLLGDGDIHPKTSGNTQQDLRH</sequence>
<evidence type="ECO:0000256" key="1">
    <source>
        <dbReference type="SAM" id="MobiDB-lite"/>
    </source>
</evidence>
<dbReference type="RefSeq" id="WP_232593771.1">
    <property type="nucleotide sequence ID" value="NZ_BSPD01000073.1"/>
</dbReference>
<feature type="transmembrane region" description="Helical" evidence="2">
    <location>
        <begin position="141"/>
        <end position="166"/>
    </location>
</feature>
<keyword evidence="2" id="KW-0472">Membrane</keyword>
<evidence type="ECO:0000313" key="4">
    <source>
        <dbReference type="Proteomes" id="UP001156870"/>
    </source>
</evidence>
<accession>A0AA37WQH3</accession>
<keyword evidence="2" id="KW-0812">Transmembrane</keyword>
<organism evidence="3 4">
    <name type="scientific">Marinibactrum halimedae</name>
    <dbReference type="NCBI Taxonomy" id="1444977"/>
    <lineage>
        <taxon>Bacteria</taxon>
        <taxon>Pseudomonadati</taxon>
        <taxon>Pseudomonadota</taxon>
        <taxon>Gammaproteobacteria</taxon>
        <taxon>Cellvibrionales</taxon>
        <taxon>Cellvibrionaceae</taxon>
        <taxon>Marinibactrum</taxon>
    </lineage>
</organism>
<protein>
    <submittedName>
        <fullName evidence="3">Uncharacterized protein</fullName>
    </submittedName>
</protein>
<feature type="transmembrane region" description="Helical" evidence="2">
    <location>
        <begin position="231"/>
        <end position="253"/>
    </location>
</feature>
<feature type="transmembrane region" description="Helical" evidence="2">
    <location>
        <begin position="186"/>
        <end position="211"/>
    </location>
</feature>
<feature type="region of interest" description="Disordered" evidence="1">
    <location>
        <begin position="1"/>
        <end position="36"/>
    </location>
</feature>
<dbReference type="Proteomes" id="UP001156870">
    <property type="component" value="Unassembled WGS sequence"/>
</dbReference>
<dbReference type="EMBL" id="BSPD01000073">
    <property type="protein sequence ID" value="GLS27247.1"/>
    <property type="molecule type" value="Genomic_DNA"/>
</dbReference>
<reference evidence="3 4" key="1">
    <citation type="journal article" date="2014" name="Int. J. Syst. Evol. Microbiol.">
        <title>Complete genome sequence of Corynebacterium casei LMG S-19264T (=DSM 44701T), isolated from a smear-ripened cheese.</title>
        <authorList>
            <consortium name="US DOE Joint Genome Institute (JGI-PGF)"/>
            <person name="Walter F."/>
            <person name="Albersmeier A."/>
            <person name="Kalinowski J."/>
            <person name="Ruckert C."/>
        </authorList>
    </citation>
    <scope>NUCLEOTIDE SEQUENCE [LARGE SCALE GENOMIC DNA]</scope>
    <source>
        <strain evidence="3 4">NBRC 110095</strain>
    </source>
</reference>